<feature type="transmembrane region" description="Helical" evidence="3">
    <location>
        <begin position="160"/>
        <end position="178"/>
    </location>
</feature>
<sequence>MWLFFLAVAALAYPCKFTASDGTVYDLSKFERDIPDYEADAMDYVYRVNICGDTAKLCNGEAGIGTQWFYNGNCVSVIARQGPTPPILTKALDGTITLSYTNGDNCHNGPRKVNYIFHCSKGDTKIGLAEESTVCLYEFDVYSKDACFGKPVVVQSKTRYFYYILGVILMYFVLGWGYNKYQDKELGVVEAIPHSERALDCISNLLDKARGTSK</sequence>
<dbReference type="Pfam" id="PF13015">
    <property type="entry name" value="PRKCSH_1"/>
    <property type="match status" value="1"/>
</dbReference>
<dbReference type="OrthoDB" id="10252009at2759"/>
<dbReference type="InterPro" id="IPR009011">
    <property type="entry name" value="Man6P_isomerase_rcpt-bd_dom_sf"/>
</dbReference>
<dbReference type="AlphaFoldDB" id="A0A1R2AND6"/>
<evidence type="ECO:0000256" key="2">
    <source>
        <dbReference type="ARBA" id="ARBA00023157"/>
    </source>
</evidence>
<keyword evidence="3" id="KW-0812">Transmembrane</keyword>
<dbReference type="Gene3D" id="2.70.130.10">
    <property type="entry name" value="Mannose-6-phosphate receptor binding domain"/>
    <property type="match status" value="1"/>
</dbReference>
<reference evidence="6 7" key="1">
    <citation type="submission" date="2016-11" db="EMBL/GenBank/DDBJ databases">
        <title>The macronuclear genome of Stentor coeruleus: a giant cell with tiny introns.</title>
        <authorList>
            <person name="Slabodnick M."/>
            <person name="Ruby J.G."/>
            <person name="Reiff S.B."/>
            <person name="Swart E.C."/>
            <person name="Gosai S."/>
            <person name="Prabakaran S."/>
            <person name="Witkowska E."/>
            <person name="Larue G.E."/>
            <person name="Fisher S."/>
            <person name="Freeman R.M."/>
            <person name="Gunawardena J."/>
            <person name="Chu W."/>
            <person name="Stover N.A."/>
            <person name="Gregory B.D."/>
            <person name="Nowacki M."/>
            <person name="Derisi J."/>
            <person name="Roy S.W."/>
            <person name="Marshall W.F."/>
            <person name="Sood P."/>
        </authorList>
    </citation>
    <scope>NUCLEOTIDE SEQUENCE [LARGE SCALE GENOMIC DNA]</scope>
    <source>
        <strain evidence="6">WM001</strain>
    </source>
</reference>
<feature type="domain" description="MRH" evidence="5">
    <location>
        <begin position="20"/>
        <end position="149"/>
    </location>
</feature>
<keyword evidence="3" id="KW-0472">Membrane</keyword>
<keyword evidence="1 4" id="KW-0732">Signal</keyword>
<proteinExistence type="predicted"/>
<evidence type="ECO:0000259" key="5">
    <source>
        <dbReference type="PROSITE" id="PS51914"/>
    </source>
</evidence>
<dbReference type="InterPro" id="IPR036607">
    <property type="entry name" value="PRKCSH"/>
</dbReference>
<evidence type="ECO:0000256" key="1">
    <source>
        <dbReference type="ARBA" id="ARBA00022729"/>
    </source>
</evidence>
<gene>
    <name evidence="6" type="ORF">SteCoe_37373</name>
</gene>
<organism evidence="6 7">
    <name type="scientific">Stentor coeruleus</name>
    <dbReference type="NCBI Taxonomy" id="5963"/>
    <lineage>
        <taxon>Eukaryota</taxon>
        <taxon>Sar</taxon>
        <taxon>Alveolata</taxon>
        <taxon>Ciliophora</taxon>
        <taxon>Postciliodesmatophora</taxon>
        <taxon>Heterotrichea</taxon>
        <taxon>Heterotrichida</taxon>
        <taxon>Stentoridae</taxon>
        <taxon>Stentor</taxon>
    </lineage>
</organism>
<evidence type="ECO:0000313" key="7">
    <source>
        <dbReference type="Proteomes" id="UP000187209"/>
    </source>
</evidence>
<keyword evidence="3" id="KW-1133">Transmembrane helix</keyword>
<dbReference type="InterPro" id="IPR044865">
    <property type="entry name" value="MRH_dom"/>
</dbReference>
<dbReference type="EMBL" id="MPUH01001873">
    <property type="protein sequence ID" value="OMJ65955.1"/>
    <property type="molecule type" value="Genomic_DNA"/>
</dbReference>
<keyword evidence="2" id="KW-1015">Disulfide bond</keyword>
<name>A0A1R2AND6_9CILI</name>
<evidence type="ECO:0000313" key="6">
    <source>
        <dbReference type="EMBL" id="OMJ65955.1"/>
    </source>
</evidence>
<dbReference type="PROSITE" id="PS51914">
    <property type="entry name" value="MRH"/>
    <property type="match status" value="1"/>
</dbReference>
<feature type="chain" id="PRO_5010372583" description="MRH domain-containing protein" evidence="4">
    <location>
        <begin position="21"/>
        <end position="214"/>
    </location>
</feature>
<evidence type="ECO:0000256" key="3">
    <source>
        <dbReference type="SAM" id="Phobius"/>
    </source>
</evidence>
<keyword evidence="7" id="KW-1185">Reference proteome</keyword>
<evidence type="ECO:0000256" key="4">
    <source>
        <dbReference type="SAM" id="SignalP"/>
    </source>
</evidence>
<accession>A0A1R2AND6</accession>
<feature type="signal peptide" evidence="4">
    <location>
        <begin position="1"/>
        <end position="20"/>
    </location>
</feature>
<dbReference type="Proteomes" id="UP000187209">
    <property type="component" value="Unassembled WGS sequence"/>
</dbReference>
<protein>
    <recommendedName>
        <fullName evidence="5">MRH domain-containing protein</fullName>
    </recommendedName>
</protein>
<comment type="caution">
    <text evidence="6">The sequence shown here is derived from an EMBL/GenBank/DDBJ whole genome shotgun (WGS) entry which is preliminary data.</text>
</comment>
<dbReference type="SUPFAM" id="SSF50911">
    <property type="entry name" value="Mannose 6-phosphate receptor domain"/>
    <property type="match status" value="1"/>
</dbReference>